<evidence type="ECO:0000313" key="2">
    <source>
        <dbReference type="Proteomes" id="UP001152622"/>
    </source>
</evidence>
<dbReference type="AlphaFoldDB" id="A0A9Q1IZ36"/>
<name>A0A9Q1IZ36_SYNKA</name>
<gene>
    <name evidence="1" type="ORF">SKAU_G00163310</name>
</gene>
<protein>
    <submittedName>
        <fullName evidence="1">Uncharacterized protein</fullName>
    </submittedName>
</protein>
<keyword evidence="2" id="KW-1185">Reference proteome</keyword>
<evidence type="ECO:0000313" key="1">
    <source>
        <dbReference type="EMBL" id="KAJ8359806.1"/>
    </source>
</evidence>
<sequence>MQGPAPLELDPESRVWLVRQTGGTGKRYREEPLECQHCACKYALLILSNKTERWCRTLSGVGSRAGDSDGKHHPFVPEDKSECCGNTVYLHLLALIYSPTYMKGDQERYPDLKTAKRLLSWQLSF</sequence>
<comment type="caution">
    <text evidence="1">The sequence shown here is derived from an EMBL/GenBank/DDBJ whole genome shotgun (WGS) entry which is preliminary data.</text>
</comment>
<proteinExistence type="predicted"/>
<dbReference type="Proteomes" id="UP001152622">
    <property type="component" value="Chromosome 5"/>
</dbReference>
<organism evidence="1 2">
    <name type="scientific">Synaphobranchus kaupii</name>
    <name type="common">Kaup's arrowtooth eel</name>
    <dbReference type="NCBI Taxonomy" id="118154"/>
    <lineage>
        <taxon>Eukaryota</taxon>
        <taxon>Metazoa</taxon>
        <taxon>Chordata</taxon>
        <taxon>Craniata</taxon>
        <taxon>Vertebrata</taxon>
        <taxon>Euteleostomi</taxon>
        <taxon>Actinopterygii</taxon>
        <taxon>Neopterygii</taxon>
        <taxon>Teleostei</taxon>
        <taxon>Anguilliformes</taxon>
        <taxon>Synaphobranchidae</taxon>
        <taxon>Synaphobranchus</taxon>
    </lineage>
</organism>
<accession>A0A9Q1IZ36</accession>
<reference evidence="1" key="1">
    <citation type="journal article" date="2023" name="Science">
        <title>Genome structures resolve the early diversification of teleost fishes.</title>
        <authorList>
            <person name="Parey E."/>
            <person name="Louis A."/>
            <person name="Montfort J."/>
            <person name="Bouchez O."/>
            <person name="Roques C."/>
            <person name="Iampietro C."/>
            <person name="Lluch J."/>
            <person name="Castinel A."/>
            <person name="Donnadieu C."/>
            <person name="Desvignes T."/>
            <person name="Floi Bucao C."/>
            <person name="Jouanno E."/>
            <person name="Wen M."/>
            <person name="Mejri S."/>
            <person name="Dirks R."/>
            <person name="Jansen H."/>
            <person name="Henkel C."/>
            <person name="Chen W.J."/>
            <person name="Zahm M."/>
            <person name="Cabau C."/>
            <person name="Klopp C."/>
            <person name="Thompson A.W."/>
            <person name="Robinson-Rechavi M."/>
            <person name="Braasch I."/>
            <person name="Lecointre G."/>
            <person name="Bobe J."/>
            <person name="Postlethwait J.H."/>
            <person name="Berthelot C."/>
            <person name="Roest Crollius H."/>
            <person name="Guiguen Y."/>
        </authorList>
    </citation>
    <scope>NUCLEOTIDE SEQUENCE</scope>
    <source>
        <strain evidence="1">WJC10195</strain>
    </source>
</reference>
<dbReference type="EMBL" id="JAINUF010000005">
    <property type="protein sequence ID" value="KAJ8359806.1"/>
    <property type="molecule type" value="Genomic_DNA"/>
</dbReference>